<evidence type="ECO:0000313" key="2">
    <source>
        <dbReference type="EMBL" id="SLM32066.1"/>
    </source>
</evidence>
<dbReference type="SMART" id="SM00419">
    <property type="entry name" value="HTH_CRP"/>
    <property type="match status" value="1"/>
</dbReference>
<feature type="domain" description="HTH crp-type" evidence="1">
    <location>
        <begin position="1"/>
        <end position="48"/>
    </location>
</feature>
<organism evidence="2 3">
    <name type="scientific">Desulfamplus magnetovallimortis</name>
    <dbReference type="NCBI Taxonomy" id="1246637"/>
    <lineage>
        <taxon>Bacteria</taxon>
        <taxon>Pseudomonadati</taxon>
        <taxon>Thermodesulfobacteriota</taxon>
        <taxon>Desulfobacteria</taxon>
        <taxon>Desulfobacterales</taxon>
        <taxon>Desulfobacteraceae</taxon>
        <taxon>Desulfamplus</taxon>
    </lineage>
</organism>
<dbReference type="STRING" id="1246637.MTBBW1_550016"/>
<evidence type="ECO:0000313" key="3">
    <source>
        <dbReference type="Proteomes" id="UP000191931"/>
    </source>
</evidence>
<dbReference type="GO" id="GO:0003677">
    <property type="term" value="F:DNA binding"/>
    <property type="evidence" value="ECO:0007669"/>
    <property type="project" value="InterPro"/>
</dbReference>
<proteinExistence type="predicted"/>
<dbReference type="InterPro" id="IPR036390">
    <property type="entry name" value="WH_DNA-bd_sf"/>
</dbReference>
<sequence length="51" mass="5629">MIQFPLTHEDLSFLTGAHRVSITRAMKALKEAGKIILEDKLLILPALEPAS</sequence>
<dbReference type="EMBL" id="FWEV01000298">
    <property type="protein sequence ID" value="SLM32066.1"/>
    <property type="molecule type" value="Genomic_DNA"/>
</dbReference>
<dbReference type="InterPro" id="IPR012318">
    <property type="entry name" value="HTH_CRP"/>
</dbReference>
<gene>
    <name evidence="2" type="ORF">MTBBW1_550016</name>
</gene>
<name>A0A1W1HHZ4_9BACT</name>
<dbReference type="Gene3D" id="1.10.10.10">
    <property type="entry name" value="Winged helix-like DNA-binding domain superfamily/Winged helix DNA-binding domain"/>
    <property type="match status" value="1"/>
</dbReference>
<dbReference type="RefSeq" id="WP_245809295.1">
    <property type="nucleotide sequence ID" value="NZ_LT828542.1"/>
</dbReference>
<dbReference type="GO" id="GO:0006355">
    <property type="term" value="P:regulation of DNA-templated transcription"/>
    <property type="evidence" value="ECO:0007669"/>
    <property type="project" value="InterPro"/>
</dbReference>
<keyword evidence="3" id="KW-1185">Reference proteome</keyword>
<dbReference type="Proteomes" id="UP000191931">
    <property type="component" value="Unassembled WGS sequence"/>
</dbReference>
<evidence type="ECO:0000259" key="1">
    <source>
        <dbReference type="PROSITE" id="PS51063"/>
    </source>
</evidence>
<dbReference type="AlphaFoldDB" id="A0A1W1HHZ4"/>
<dbReference type="SUPFAM" id="SSF46785">
    <property type="entry name" value="Winged helix' DNA-binding domain"/>
    <property type="match status" value="1"/>
</dbReference>
<accession>A0A1W1HHZ4</accession>
<dbReference type="Pfam" id="PF13545">
    <property type="entry name" value="HTH_Crp_2"/>
    <property type="match status" value="1"/>
</dbReference>
<dbReference type="PROSITE" id="PS51063">
    <property type="entry name" value="HTH_CRP_2"/>
    <property type="match status" value="1"/>
</dbReference>
<reference evidence="2 3" key="1">
    <citation type="submission" date="2017-03" db="EMBL/GenBank/DDBJ databases">
        <authorList>
            <person name="Afonso C.L."/>
            <person name="Miller P.J."/>
            <person name="Scott M.A."/>
            <person name="Spackman E."/>
            <person name="Goraichik I."/>
            <person name="Dimitrov K.M."/>
            <person name="Suarez D.L."/>
            <person name="Swayne D.E."/>
        </authorList>
    </citation>
    <scope>NUCLEOTIDE SEQUENCE [LARGE SCALE GENOMIC DNA]</scope>
    <source>
        <strain evidence="2">PRJEB14757</strain>
    </source>
</reference>
<dbReference type="InterPro" id="IPR036388">
    <property type="entry name" value="WH-like_DNA-bd_sf"/>
</dbReference>
<protein>
    <submittedName>
        <fullName evidence="2">Transcriptional regulator, Crp/Fnr family</fullName>
    </submittedName>
</protein>